<feature type="region of interest" description="Disordered" evidence="2">
    <location>
        <begin position="199"/>
        <end position="331"/>
    </location>
</feature>
<feature type="compositionally biased region" description="Basic and acidic residues" evidence="2">
    <location>
        <begin position="1302"/>
        <end position="1312"/>
    </location>
</feature>
<comment type="caution">
    <text evidence="3">The sequence shown here is derived from an EMBL/GenBank/DDBJ whole genome shotgun (WGS) entry which is preliminary data.</text>
</comment>
<feature type="compositionally biased region" description="Basic and acidic residues" evidence="2">
    <location>
        <begin position="385"/>
        <end position="408"/>
    </location>
</feature>
<feature type="compositionally biased region" description="Polar residues" evidence="2">
    <location>
        <begin position="121"/>
        <end position="134"/>
    </location>
</feature>
<feature type="compositionally biased region" description="Basic and acidic residues" evidence="2">
    <location>
        <begin position="1181"/>
        <end position="1194"/>
    </location>
</feature>
<feature type="compositionally biased region" description="Basic and acidic residues" evidence="2">
    <location>
        <begin position="755"/>
        <end position="790"/>
    </location>
</feature>
<evidence type="ECO:0008006" key="6">
    <source>
        <dbReference type="Google" id="ProtNLM"/>
    </source>
</evidence>
<feature type="compositionally biased region" description="Basic and acidic residues" evidence="2">
    <location>
        <begin position="1338"/>
        <end position="1351"/>
    </location>
</feature>
<dbReference type="FunFam" id="1.10.287.110:FF:000009">
    <property type="entry name" value="Auxilin-related protein 1"/>
    <property type="match status" value="1"/>
</dbReference>
<feature type="compositionally biased region" description="Basic and acidic residues" evidence="2">
    <location>
        <begin position="490"/>
        <end position="528"/>
    </location>
</feature>
<sequence length="1691" mass="192243">MESLSRPLHRRKLSNANSFSFSAKNAYDGVFGCPPKLGAPNNKPRVQEYSEIFGGSRGSSIPILEVPALDEANVSADFRRSKVDYSKVFCDFRNEDVSVSYDELFGGAKRDKSSSGKSRSPPETGSPLQGSDRFNSSEKSRGLSSESSEQTFNGVKLFNMAYHKTSQRSKDGTNGTTHIAQLHAIPGFTRFMEEINPLQKAEGDKPVPSVKSEVRRNKTFSEGVSEEKHGRKTTADLPSKQTSKGLEKAKGGFSSDGSYSNDKLLNAHQINLKSHPSKELPASSPPCNPRDQSKVLHDNKGYVKRSMTSSFVPRSDASEGTSGDCSPPFFDEEVDENSVAAASAAALKKAIEKAQESIRIAKELMERKKGGLQTCSKPSSKGSLKVKDKRETRLPHESNRIKEKNAEEPCERVAAVSQVFAGMEKKIASKADIFAPDFKDIEKLLIARKVAEDEHEENPESAEECEAAPWFSELVGRPRAPTVAFELADSIKHEHEENKKSKTAQEDKETWGKQKDISEQKECEEKWNESQNTLNDVKFESQEQMQNNYDKGLNRTHELMEKEKTWQEAPEQEQIEMIIEIVHENEDYESVHRKICDEEEIEKRPNEVCQCVEHENMLEEHCDGQSNDIKQKEAQKAEHTKKTLDKIHQLIDGKRPTDSHGGEESEKIPEEEYESERSDTRPTEGSRYVETGAQRAEDTEKRLDEVHQIKIDERRPTNFHGGEESEKIPEEEYESERSYTRPTEGSRYVETGAQKAEDTEKRLDEVHQMKIDEKRQTDSHGGGESEKIPEEEYEWEINDTRPTVGYRYGEESEKIPEEEYDDTRPTVGYRYAEMGTQKEEDTEKKLDDVHQLKIHEKSPTDSHGGEESEKIPGEEYEWERNDTRPIGGYRYVEIESTLKESDQRKEKEKVEMTRNTECELDFDSFCDAGMHDASKDTCEGKQACTDEVHYKNMEAREEVIARKGNGTILGVTETFCEFKDVEKEAEAVKVACKLKEKEVFEKAGLSQSATEGTEIKNNMRDASEALPSDDNSPEKAEVTQNVVYGRNFDTVYDAGNRDASNNISESQEACKDKVHDNNVETIEEVIAHVENDKILGVTEAFCEFKGVEKETETAKVAYKQEKKKVIEPAGLVQSAAEENEIKSNMVDASVALPSDDNPSNFGLNDMNFGPKRIEKNDKEFQSASEHDNRTETLVHESGGNTENVKENELACDQEVQENNCETAHEEREWVPNKEKLVESQLPGVAEGKEKTMEIREEIKISRNMEKEENFDEPFAMKEKETKETEQKEVEEKEYLRTTAETNNRERAERDKTMRRHWEKDRIAVERAIRGAQLPSVSESKEKTMEIDEEIKTSQNSEKEEESSNNSFIMEKKESKETVQNEVDAKEQVGEADEANKRERAEMEKTQRRHWDKDRVAVERAIREARERAFTEARERAERAAVERATAEVRQRIMAEPREKIEKPSTATKSSADKTSTEAKLRAERAAVERATAEARERALEKAMSQKATSEARAQSERLVTEKFSGASRDSGMRQSSSSADSLRFDGTNNESAQRRKARLERHHRIMERAATALAEKNMRDVLAQREQAERNRLAEALDADVKRWSNGKEGNLRALLSTLQYILGPDSGWQPISLTDLITTIAVKKAYRKATLYVHPDKLQQRGASIQQKYTCEKVFDLLKAAWNRFNFEER</sequence>
<feature type="compositionally biased region" description="Basic and acidic residues" evidence="2">
    <location>
        <begin position="1274"/>
        <end position="1295"/>
    </location>
</feature>
<reference evidence="3 5" key="1">
    <citation type="submission" date="2024-02" db="EMBL/GenBank/DDBJ databases">
        <authorList>
            <person name="Vignale AGUSTIN F."/>
            <person name="Sosa J E."/>
            <person name="Modenutti C."/>
        </authorList>
    </citation>
    <scope>NUCLEOTIDE SEQUENCE [LARGE SCALE GENOMIC DNA]</scope>
</reference>
<feature type="compositionally biased region" description="Basic and acidic residues" evidence="2">
    <location>
        <begin position="1369"/>
        <end position="1411"/>
    </location>
</feature>
<dbReference type="Proteomes" id="UP001642360">
    <property type="component" value="Unassembled WGS sequence"/>
</dbReference>
<feature type="region of interest" description="Disordered" evidence="2">
    <location>
        <begin position="631"/>
        <end position="827"/>
    </location>
</feature>
<dbReference type="InterPro" id="IPR036869">
    <property type="entry name" value="J_dom_sf"/>
</dbReference>
<dbReference type="EMBL" id="CAUOFW020006824">
    <property type="protein sequence ID" value="CAK9176385.1"/>
    <property type="molecule type" value="Genomic_DNA"/>
</dbReference>
<feature type="region of interest" description="Disordered" evidence="2">
    <location>
        <begin position="490"/>
        <end position="529"/>
    </location>
</feature>
<gene>
    <name evidence="3" type="ORF">ILEXP_LOCUS46241</name>
    <name evidence="4" type="ORF">ILEXP_LOCUS46263</name>
</gene>
<evidence type="ECO:0000313" key="4">
    <source>
        <dbReference type="EMBL" id="CAK9176406.1"/>
    </source>
</evidence>
<feature type="compositionally biased region" description="Polar residues" evidence="2">
    <location>
        <begin position="306"/>
        <end position="324"/>
    </location>
</feature>
<feature type="compositionally biased region" description="Basic and acidic residues" evidence="2">
    <location>
        <begin position="631"/>
        <end position="684"/>
    </location>
</feature>
<keyword evidence="5" id="KW-1185">Reference proteome</keyword>
<dbReference type="PANTHER" id="PTHR23172">
    <property type="entry name" value="AUXILIN/CYCLIN G-ASSOCIATED KINASE-RELATED"/>
    <property type="match status" value="1"/>
</dbReference>
<keyword evidence="1" id="KW-0175">Coiled coil</keyword>
<feature type="region of interest" description="Disordered" evidence="2">
    <location>
        <begin position="1265"/>
        <end position="1312"/>
    </location>
</feature>
<feature type="region of interest" description="Disordered" evidence="2">
    <location>
        <begin position="1442"/>
        <end position="1554"/>
    </location>
</feature>
<dbReference type="SUPFAM" id="SSF46565">
    <property type="entry name" value="Chaperone J-domain"/>
    <property type="match status" value="1"/>
</dbReference>
<feature type="region of interest" description="Disordered" evidence="2">
    <location>
        <begin position="1181"/>
        <end position="1203"/>
    </location>
</feature>
<feature type="compositionally biased region" description="Basic and acidic residues" evidence="2">
    <location>
        <begin position="1442"/>
        <end position="1462"/>
    </location>
</feature>
<evidence type="ECO:0000313" key="3">
    <source>
        <dbReference type="EMBL" id="CAK9176385.1"/>
    </source>
</evidence>
<protein>
    <recommendedName>
        <fullName evidence="6">Auxilin-like protein 1</fullName>
    </recommendedName>
</protein>
<evidence type="ECO:0000256" key="1">
    <source>
        <dbReference type="ARBA" id="ARBA00023054"/>
    </source>
</evidence>
<name>A0ABC8U8S4_9AQUA</name>
<dbReference type="Gene3D" id="1.10.287.110">
    <property type="entry name" value="DnaJ domain"/>
    <property type="match status" value="1"/>
</dbReference>
<accession>A0ABC8U8S4</accession>
<feature type="region of interest" description="Disordered" evidence="2">
    <location>
        <begin position="1332"/>
        <end position="1411"/>
    </location>
</feature>
<organism evidence="3 5">
    <name type="scientific">Ilex paraguariensis</name>
    <name type="common">yerba mate</name>
    <dbReference type="NCBI Taxonomy" id="185542"/>
    <lineage>
        <taxon>Eukaryota</taxon>
        <taxon>Viridiplantae</taxon>
        <taxon>Streptophyta</taxon>
        <taxon>Embryophyta</taxon>
        <taxon>Tracheophyta</taxon>
        <taxon>Spermatophyta</taxon>
        <taxon>Magnoliopsida</taxon>
        <taxon>eudicotyledons</taxon>
        <taxon>Gunneridae</taxon>
        <taxon>Pentapetalae</taxon>
        <taxon>asterids</taxon>
        <taxon>campanulids</taxon>
        <taxon>Aquifoliales</taxon>
        <taxon>Aquifoliaceae</taxon>
        <taxon>Ilex</taxon>
    </lineage>
</organism>
<feature type="compositionally biased region" description="Polar residues" evidence="2">
    <location>
        <begin position="373"/>
        <end position="382"/>
    </location>
</feature>
<feature type="compositionally biased region" description="Basic and acidic residues" evidence="2">
    <location>
        <begin position="808"/>
        <end position="817"/>
    </location>
</feature>
<evidence type="ECO:0000313" key="5">
    <source>
        <dbReference type="Proteomes" id="UP001642360"/>
    </source>
</evidence>
<feature type="compositionally biased region" description="Basic and acidic residues" evidence="2">
    <location>
        <begin position="695"/>
        <end position="739"/>
    </location>
</feature>
<dbReference type="PANTHER" id="PTHR23172:SF87">
    <property type="entry name" value="CHAPERONE DNAJ-DOMAIN SUPERFAMILY PROTEIN"/>
    <property type="match status" value="1"/>
</dbReference>
<feature type="region of interest" description="Disordered" evidence="2">
    <location>
        <begin position="368"/>
        <end position="408"/>
    </location>
</feature>
<feature type="compositionally biased region" description="Basic and acidic residues" evidence="2">
    <location>
        <begin position="291"/>
        <end position="301"/>
    </location>
</feature>
<feature type="compositionally biased region" description="Low complexity" evidence="2">
    <location>
        <begin position="1526"/>
        <end position="1541"/>
    </location>
</feature>
<feature type="region of interest" description="Disordered" evidence="2">
    <location>
        <begin position="107"/>
        <end position="150"/>
    </location>
</feature>
<dbReference type="EMBL" id="CAUOFW020006830">
    <property type="protein sequence ID" value="CAK9176406.1"/>
    <property type="molecule type" value="Genomic_DNA"/>
</dbReference>
<feature type="compositionally biased region" description="Polar residues" evidence="2">
    <location>
        <begin position="255"/>
        <end position="274"/>
    </location>
</feature>
<feature type="compositionally biased region" description="Basic and acidic residues" evidence="2">
    <location>
        <begin position="1470"/>
        <end position="1500"/>
    </location>
</feature>
<feature type="region of interest" description="Disordered" evidence="2">
    <location>
        <begin position="853"/>
        <end position="881"/>
    </location>
</feature>
<evidence type="ECO:0000256" key="2">
    <source>
        <dbReference type="SAM" id="MobiDB-lite"/>
    </source>
</evidence>
<proteinExistence type="predicted"/>